<dbReference type="Pfam" id="PF04313">
    <property type="entry name" value="HSDR_N"/>
    <property type="match status" value="1"/>
</dbReference>
<dbReference type="PANTHER" id="PTHR42927">
    <property type="entry name" value="HELICASE SUPERFAMILY 1 AND 2 DOMAIN-CONTAINING PROTEIN"/>
    <property type="match status" value="1"/>
</dbReference>
<dbReference type="Gene3D" id="3.40.50.300">
    <property type="entry name" value="P-loop containing nucleotide triphosphate hydrolases"/>
    <property type="match status" value="2"/>
</dbReference>
<dbReference type="GO" id="GO:0009307">
    <property type="term" value="P:DNA restriction-modification system"/>
    <property type="evidence" value="ECO:0007669"/>
    <property type="project" value="UniProtKB-KW"/>
</dbReference>
<feature type="region of interest" description="Disordered" evidence="1">
    <location>
        <begin position="886"/>
        <end position="905"/>
    </location>
</feature>
<dbReference type="EMBL" id="CP022356">
    <property type="protein sequence ID" value="ASK79130.1"/>
    <property type="molecule type" value="Genomic_DNA"/>
</dbReference>
<dbReference type="SMART" id="SM00487">
    <property type="entry name" value="DEXDc"/>
    <property type="match status" value="1"/>
</dbReference>
<dbReference type="RefSeq" id="WP_089074038.1">
    <property type="nucleotide sequence ID" value="NZ_CBCSAM010000002.1"/>
</dbReference>
<dbReference type="AlphaFoldDB" id="A0A220VFU6"/>
<accession>A0A220VFU6</accession>
<sequence length="1010" mass="116312">MKNTKEEHFEDAIEYHLTKNDIYIKGDSKDFNPELCLEKDRLINFIKDTQLKTWQALEVIHGDETNNVLIADLRKHINTKGMLSVIRNGFKCFGKKFKVAYFFPNNHLNDDTLALYNKNELSVTRQLYFSNKDNKSLDMAIFLNGLPIVTLELKNKFTNQSTEHSKKQYKNDRDPNEPIFQFKKGALVHFAVDTDLAFMTTRLSGKKTFFLPFNLGFNDGAGNPPAEDGGYRTAYLWRDVLQSDSLLDILNRFMHLQVEEKKILKDGVLKKIKKETMIFPRYHQLDVVRKLIDHSKTNGAGKNYLVQHSAGSGKSNSIAWLAHRLSSLHTEKDEKIFHSVIVVTDRKVLDQQLQDTIYQFDHKQGVVEKIDEDTRQLVKALSGGTPIVITTVQKFPFVSETLEKLNEEHGEGSIELSTKGKRYAVIVDEAHSSQSGETAMDMKYVLNKDGVEEKAAQYIADNEEDDEDEVIRTMLRRGKQDNLSFFAFTATPKYKTLKIFDEPNSRTGLAPFHNYTMRQAIEEKFILDVLANYTTYKTYYQITQTAEEDTHVERKKAARALARFLTLHEYNIAQKTEVMIEHFRAHVRHKIGQRAKAMVVTDSRLHAVRYKKAFDDYIEKKGYTDVRSLVAFSGTVEDPEVPGVNYTEIGMNDGIAEKSLPEEFETDDYKVLLVAEKYQTGFDQPLLHTMYVDRKLSGIQAVQTLSRLNRTTAGKEDTFVLDFRNEPEEIFAAFKPFYQVTRAEELTDPHHLYRLQNQIDEHQVIHNNEINDFCAIYFAPKRKESVHDHAKMNGVIDLAVERYVELAEESQADFKGLLVNFRNMYSFLSQVMPYQDTDLEKLYTYLRYLLNKLPRDVSGPGYKVDGDVELEYYRLQKISEGSINLESGNADDLGGPSDVGTGTSTKEEVPLSELVRVFNERFGTDFTEADRLFFEQIEEEAFESEDLKEAASANSFNDFSSILSKVFENILIDRMEGNEEIFERLMGDADIRNIAINKIAKSLYNRFRKK</sequence>
<reference evidence="3 4" key="1">
    <citation type="journal article" date="2016" name="Int. J. Syst. Evol. Microbiol.">
        <title>Paraphotobacterium marinum gen. nov., sp. nov., a member of the family Vibrionaceae, isolated from surface seawater.</title>
        <authorList>
            <person name="Huang Z."/>
            <person name="Dong C."/>
            <person name="Shao Z."/>
        </authorList>
    </citation>
    <scope>NUCLEOTIDE SEQUENCE [LARGE SCALE GENOMIC DNA]</scope>
    <source>
        <strain evidence="3 4">NSCS20N07D</strain>
    </source>
</reference>
<dbReference type="InterPro" id="IPR027417">
    <property type="entry name" value="P-loop_NTPase"/>
</dbReference>
<feature type="domain" description="Helicase ATP-binding" evidence="2">
    <location>
        <begin position="295"/>
        <end position="510"/>
    </location>
</feature>
<proteinExistence type="predicted"/>
<keyword evidence="3" id="KW-0540">Nuclease</keyword>
<keyword evidence="3" id="KW-0378">Hydrolase</keyword>
<dbReference type="SUPFAM" id="SSF52540">
    <property type="entry name" value="P-loop containing nucleoside triphosphate hydrolases"/>
    <property type="match status" value="1"/>
</dbReference>
<dbReference type="InterPro" id="IPR055180">
    <property type="entry name" value="HsdR_RecA-like_helicase_dom_2"/>
</dbReference>
<dbReference type="GO" id="GO:0003677">
    <property type="term" value="F:DNA binding"/>
    <property type="evidence" value="ECO:0007669"/>
    <property type="project" value="UniProtKB-KW"/>
</dbReference>
<dbReference type="GO" id="GO:0005524">
    <property type="term" value="F:ATP binding"/>
    <property type="evidence" value="ECO:0007669"/>
    <property type="project" value="UniProtKB-KW"/>
</dbReference>
<protein>
    <submittedName>
        <fullName evidence="3">Type I restriction endonuclease subunit R</fullName>
    </submittedName>
</protein>
<dbReference type="Proteomes" id="UP000242175">
    <property type="component" value="Chromosome small"/>
</dbReference>
<dbReference type="PROSITE" id="PS51192">
    <property type="entry name" value="HELICASE_ATP_BIND_1"/>
    <property type="match status" value="1"/>
</dbReference>
<keyword evidence="4" id="KW-1185">Reference proteome</keyword>
<dbReference type="REBASE" id="211814">
    <property type="entry name" value="VbaN07DORF8675P"/>
</dbReference>
<evidence type="ECO:0000313" key="4">
    <source>
        <dbReference type="Proteomes" id="UP000242175"/>
    </source>
</evidence>
<dbReference type="KEGG" id="pmai:CF386_08660"/>
<dbReference type="Gene3D" id="3.90.1570.50">
    <property type="match status" value="1"/>
</dbReference>
<dbReference type="GO" id="GO:0009035">
    <property type="term" value="F:type I site-specific deoxyribonuclease activity"/>
    <property type="evidence" value="ECO:0007669"/>
    <property type="project" value="UniProtKB-EC"/>
</dbReference>
<dbReference type="Pfam" id="PF18766">
    <property type="entry name" value="SWI2_SNF2"/>
    <property type="match status" value="1"/>
</dbReference>
<dbReference type="OrthoDB" id="9758243at2"/>
<evidence type="ECO:0000256" key="1">
    <source>
        <dbReference type="SAM" id="MobiDB-lite"/>
    </source>
</evidence>
<gene>
    <name evidence="3" type="ORF">CF386_08660</name>
</gene>
<name>A0A220VFU6_9GAMM</name>
<evidence type="ECO:0000313" key="3">
    <source>
        <dbReference type="EMBL" id="ASK79130.1"/>
    </source>
</evidence>
<dbReference type="InterPro" id="IPR040980">
    <property type="entry name" value="SWI2_SNF2"/>
</dbReference>
<dbReference type="InterPro" id="IPR007409">
    <property type="entry name" value="Restrct_endonuc_type1_HsdR_N"/>
</dbReference>
<keyword evidence="3" id="KW-0255">Endonuclease</keyword>
<dbReference type="InterPro" id="IPR014001">
    <property type="entry name" value="Helicase_ATP-bd"/>
</dbReference>
<dbReference type="PANTHER" id="PTHR42927:SF1">
    <property type="entry name" value="HELICASE SUPERFAMILY 1 AND 2 DOMAIN-CONTAINING PROTEIN"/>
    <property type="match status" value="1"/>
</dbReference>
<dbReference type="Pfam" id="PF22679">
    <property type="entry name" value="T1R_D3-like"/>
    <property type="match status" value="1"/>
</dbReference>
<organism evidence="3 4">
    <name type="scientific">Paraphotobacterium marinum</name>
    <dbReference type="NCBI Taxonomy" id="1755811"/>
    <lineage>
        <taxon>Bacteria</taxon>
        <taxon>Pseudomonadati</taxon>
        <taxon>Pseudomonadota</taxon>
        <taxon>Gammaproteobacteria</taxon>
        <taxon>Vibrionales</taxon>
        <taxon>Vibrionaceae</taxon>
        <taxon>Paraphotobacterium</taxon>
    </lineage>
</organism>
<evidence type="ECO:0000259" key="2">
    <source>
        <dbReference type="PROSITE" id="PS51192"/>
    </source>
</evidence>